<dbReference type="GO" id="GO:0003700">
    <property type="term" value="F:DNA-binding transcription factor activity"/>
    <property type="evidence" value="ECO:0007669"/>
    <property type="project" value="InterPro"/>
</dbReference>
<evidence type="ECO:0000256" key="2">
    <source>
        <dbReference type="ARBA" id="ARBA00023125"/>
    </source>
</evidence>
<dbReference type="PROSITE" id="PS01124">
    <property type="entry name" value="HTH_ARAC_FAMILY_2"/>
    <property type="match status" value="1"/>
</dbReference>
<evidence type="ECO:0000256" key="3">
    <source>
        <dbReference type="ARBA" id="ARBA00023163"/>
    </source>
</evidence>
<keyword evidence="1" id="KW-0805">Transcription regulation</keyword>
<dbReference type="SUPFAM" id="SSF46689">
    <property type="entry name" value="Homeodomain-like"/>
    <property type="match status" value="1"/>
</dbReference>
<dbReference type="Pfam" id="PF01965">
    <property type="entry name" value="DJ-1_PfpI"/>
    <property type="match status" value="1"/>
</dbReference>
<dbReference type="Proteomes" id="UP000233332">
    <property type="component" value="Unassembled WGS sequence"/>
</dbReference>
<dbReference type="PRINTS" id="PR00032">
    <property type="entry name" value="HTHARAC"/>
</dbReference>
<dbReference type="InterPro" id="IPR052158">
    <property type="entry name" value="INH-QAR"/>
</dbReference>
<dbReference type="InterPro" id="IPR002818">
    <property type="entry name" value="DJ-1/PfpI"/>
</dbReference>
<dbReference type="PROSITE" id="PS00041">
    <property type="entry name" value="HTH_ARAC_FAMILY_1"/>
    <property type="match status" value="1"/>
</dbReference>
<protein>
    <submittedName>
        <fullName evidence="5">AraC family transcriptional regulator</fullName>
    </submittedName>
</protein>
<evidence type="ECO:0000313" key="6">
    <source>
        <dbReference type="Proteomes" id="UP000233332"/>
    </source>
</evidence>
<dbReference type="AlphaFoldDB" id="A0A2N3L2J8"/>
<comment type="caution">
    <text evidence="5">The sequence shown here is derived from an EMBL/GenBank/DDBJ whole genome shotgun (WGS) entry which is preliminary data.</text>
</comment>
<dbReference type="SUPFAM" id="SSF52317">
    <property type="entry name" value="Class I glutamine amidotransferase-like"/>
    <property type="match status" value="1"/>
</dbReference>
<dbReference type="PANTHER" id="PTHR43130">
    <property type="entry name" value="ARAC-FAMILY TRANSCRIPTIONAL REGULATOR"/>
    <property type="match status" value="1"/>
</dbReference>
<name>A0A2N3L2J8_9PROT</name>
<dbReference type="Pfam" id="PF12833">
    <property type="entry name" value="HTH_18"/>
    <property type="match status" value="1"/>
</dbReference>
<dbReference type="Gene3D" id="3.40.50.880">
    <property type="match status" value="1"/>
</dbReference>
<dbReference type="InterPro" id="IPR020449">
    <property type="entry name" value="Tscrpt_reg_AraC-type_HTH"/>
</dbReference>
<reference evidence="5 6" key="1">
    <citation type="submission" date="2017-09" db="EMBL/GenBank/DDBJ databases">
        <title>Biodiversity and function of Thalassospira species in the particle-attached aromatic-hydrocarbon-degrading consortia from the surface seawater of the China South Sea.</title>
        <authorList>
            <person name="Dong C."/>
            <person name="Lai Q."/>
            <person name="Shao Z."/>
        </authorList>
    </citation>
    <scope>NUCLEOTIDE SEQUENCE [LARGE SCALE GENOMIC DNA]</scope>
    <source>
        <strain evidence="5 6">139Z-12</strain>
    </source>
</reference>
<feature type="domain" description="HTH araC/xylS-type" evidence="4">
    <location>
        <begin position="224"/>
        <end position="322"/>
    </location>
</feature>
<dbReference type="RefSeq" id="WP_101304044.1">
    <property type="nucleotide sequence ID" value="NZ_NXGX01000007.1"/>
</dbReference>
<gene>
    <name evidence="5" type="ORF">COO92_16840</name>
</gene>
<proteinExistence type="predicted"/>
<organism evidence="5 6">
    <name type="scientific">Thalassospira lohafexi</name>
    <dbReference type="NCBI Taxonomy" id="744227"/>
    <lineage>
        <taxon>Bacteria</taxon>
        <taxon>Pseudomonadati</taxon>
        <taxon>Pseudomonadota</taxon>
        <taxon>Alphaproteobacteria</taxon>
        <taxon>Rhodospirillales</taxon>
        <taxon>Thalassospiraceae</taxon>
        <taxon>Thalassospira</taxon>
    </lineage>
</organism>
<dbReference type="InterPro" id="IPR029062">
    <property type="entry name" value="Class_I_gatase-like"/>
</dbReference>
<evidence type="ECO:0000313" key="5">
    <source>
        <dbReference type="EMBL" id="PKR57044.1"/>
    </source>
</evidence>
<keyword evidence="2" id="KW-0238">DNA-binding</keyword>
<dbReference type="GO" id="GO:0043565">
    <property type="term" value="F:sequence-specific DNA binding"/>
    <property type="evidence" value="ECO:0007669"/>
    <property type="project" value="InterPro"/>
</dbReference>
<dbReference type="SMART" id="SM00342">
    <property type="entry name" value="HTH_ARAC"/>
    <property type="match status" value="1"/>
</dbReference>
<dbReference type="Gene3D" id="1.10.10.60">
    <property type="entry name" value="Homeodomain-like"/>
    <property type="match status" value="1"/>
</dbReference>
<accession>A0A2N3L2J8</accession>
<evidence type="ECO:0000256" key="1">
    <source>
        <dbReference type="ARBA" id="ARBA00023015"/>
    </source>
</evidence>
<keyword evidence="3" id="KW-0804">Transcription</keyword>
<evidence type="ECO:0000259" key="4">
    <source>
        <dbReference type="PROSITE" id="PS01124"/>
    </source>
</evidence>
<sequence>MTQPKAPKLRVGFILAPHFTISAFASFLDVLRLAADDGDQSRQINCEWHILSHNGQPVRSSSAVEVRPDAPLARPQDYDYIVVVGGLLKEQVRIGPEYIRFLRDAANRGVPLVALCTAVFLMHEAGLLDGYKCCVSWFHHDDFLETFEGMVPISDQIFVVDRDRLTCSGGTSSAHLAAFLVERHVGRAAAQKSLHIMIIDELQVAEKPQPGLPLELSTRDPLVSRALLRIQQRLDAPEPAENLAKALGVSKRKLERHFQKALNITPSIAAMRIRIAQAKMMIERTDRTIVDIANSTGFCDASHFSRVFSKQEGMAPAAYRQASRLGPADV</sequence>
<dbReference type="InterPro" id="IPR018060">
    <property type="entry name" value="HTH_AraC"/>
</dbReference>
<dbReference type="InterPro" id="IPR018062">
    <property type="entry name" value="HTH_AraC-typ_CS"/>
</dbReference>
<dbReference type="PANTHER" id="PTHR43130:SF3">
    <property type="entry name" value="HTH-TYPE TRANSCRIPTIONAL REGULATOR RV1931C"/>
    <property type="match status" value="1"/>
</dbReference>
<dbReference type="EMBL" id="NXGX01000007">
    <property type="protein sequence ID" value="PKR57044.1"/>
    <property type="molecule type" value="Genomic_DNA"/>
</dbReference>
<keyword evidence="6" id="KW-1185">Reference proteome</keyword>
<dbReference type="CDD" id="cd03136">
    <property type="entry name" value="GATase1_AraC_ArgR_like"/>
    <property type="match status" value="1"/>
</dbReference>
<dbReference type="InterPro" id="IPR009057">
    <property type="entry name" value="Homeodomain-like_sf"/>
</dbReference>